<evidence type="ECO:0000313" key="3">
    <source>
        <dbReference type="Proteomes" id="UP000248806"/>
    </source>
</evidence>
<dbReference type="Proteomes" id="UP000248806">
    <property type="component" value="Unassembled WGS sequence"/>
</dbReference>
<protein>
    <submittedName>
        <fullName evidence="2">Uncharacterized protein</fullName>
    </submittedName>
</protein>
<reference evidence="2 3" key="1">
    <citation type="submission" date="2018-06" db="EMBL/GenBank/DDBJ databases">
        <title>Genomic Encyclopedia of Archaeal and Bacterial Type Strains, Phase II (KMG-II): from individual species to whole genera.</title>
        <authorList>
            <person name="Goeker M."/>
        </authorList>
    </citation>
    <scope>NUCLEOTIDE SEQUENCE [LARGE SCALE GENOMIC DNA]</scope>
    <source>
        <strain evidence="2 3">ATCC BAA-1881</strain>
    </source>
</reference>
<sequence>MNSLSQQLYQTYPTGAAFARLITHPDCYPVRAGSYYASSQRRVQQRSALKVLHWQRKNDYSRFFALHLLNDLLETGSNTSALPPRNRAESVEECP</sequence>
<evidence type="ECO:0000313" key="2">
    <source>
        <dbReference type="EMBL" id="PZW34297.1"/>
    </source>
</evidence>
<accession>A0A326US66</accession>
<organism evidence="2 3">
    <name type="scientific">Thermosporothrix hazakensis</name>
    <dbReference type="NCBI Taxonomy" id="644383"/>
    <lineage>
        <taxon>Bacteria</taxon>
        <taxon>Bacillati</taxon>
        <taxon>Chloroflexota</taxon>
        <taxon>Ktedonobacteria</taxon>
        <taxon>Ktedonobacterales</taxon>
        <taxon>Thermosporotrichaceae</taxon>
        <taxon>Thermosporothrix</taxon>
    </lineage>
</organism>
<dbReference type="EMBL" id="QKUF01000002">
    <property type="protein sequence ID" value="PZW34297.1"/>
    <property type="molecule type" value="Genomic_DNA"/>
</dbReference>
<dbReference type="AlphaFoldDB" id="A0A326US66"/>
<gene>
    <name evidence="2" type="ORF">EI42_01134</name>
</gene>
<proteinExistence type="predicted"/>
<feature type="compositionally biased region" description="Basic and acidic residues" evidence="1">
    <location>
        <begin position="86"/>
        <end position="95"/>
    </location>
</feature>
<keyword evidence="3" id="KW-1185">Reference proteome</keyword>
<name>A0A326US66_THEHA</name>
<feature type="region of interest" description="Disordered" evidence="1">
    <location>
        <begin position="76"/>
        <end position="95"/>
    </location>
</feature>
<comment type="caution">
    <text evidence="2">The sequence shown here is derived from an EMBL/GenBank/DDBJ whole genome shotgun (WGS) entry which is preliminary data.</text>
</comment>
<evidence type="ECO:0000256" key="1">
    <source>
        <dbReference type="SAM" id="MobiDB-lite"/>
    </source>
</evidence>